<dbReference type="Proteomes" id="UP000225277">
    <property type="component" value="Unassembled WGS sequence"/>
</dbReference>
<dbReference type="Gene3D" id="3.80.10.10">
    <property type="entry name" value="Ribonuclease Inhibitor"/>
    <property type="match status" value="1"/>
</dbReference>
<proteinExistence type="predicted"/>
<name>A0A2D3V392_9PEZI</name>
<gene>
    <name evidence="1" type="ORF">RCC_08157</name>
</gene>
<dbReference type="EMBL" id="FJUY01000013">
    <property type="protein sequence ID" value="CZT22288.1"/>
    <property type="molecule type" value="Genomic_DNA"/>
</dbReference>
<protein>
    <recommendedName>
        <fullName evidence="3">F-box domain-containing protein</fullName>
    </recommendedName>
</protein>
<dbReference type="STRING" id="112498.A0A2D3V392"/>
<dbReference type="SUPFAM" id="SSF52047">
    <property type="entry name" value="RNI-like"/>
    <property type="match status" value="1"/>
</dbReference>
<keyword evidence="2" id="KW-1185">Reference proteome</keyword>
<sequence length="461" mass="51833">MASPLSNLPEELLQHIVSEFEAHEFDGYGNTRVGKYHIYQRTLRSLLRVNKQFHRLAQPLLYKSIASIRHDRPWALRLLRTLLEQPKLADLVQNVRMEGDVFESYGKQTTSEEPGGWDPELVSAATKRVEEVSNHGSLADRILASLKNGSNSVCCDRGACMTLLLILVRNVTFLHLQTPFSWEASFTAELVENLARLSYSPDSADAKPAMLNSFLPRLKTLEVEHWDTEGSVDLGRLSNMVRIPSLEVLRGHMLSVEQHMGDLGSWPCKMKTIDLTYSMVDAPGLEILLRQFSSLQHLGIEWGDACVGDCEISWPEIGDALRKYAKSLKFLRLDCSQAFGFEDSEPPFLPLGDLRPLARLEKLAVHWTCLPGEEDEDLHFSPSNLASILPESLVELKLLDWSLKNAEEGYEGLGTRLSRLVEDKRFGALKVIGLGRIDPVREDFDYAAWYKDRLGPSGSSG</sequence>
<reference evidence="1 2" key="1">
    <citation type="submission" date="2016-03" db="EMBL/GenBank/DDBJ databases">
        <authorList>
            <person name="Ploux O."/>
        </authorList>
    </citation>
    <scope>NUCLEOTIDE SEQUENCE [LARGE SCALE GENOMIC DNA]</scope>
    <source>
        <strain evidence="1 2">URUG2</strain>
    </source>
</reference>
<dbReference type="RefSeq" id="XP_023629177.1">
    <property type="nucleotide sequence ID" value="XM_023773409.1"/>
</dbReference>
<organism evidence="1 2">
    <name type="scientific">Ramularia collo-cygni</name>
    <dbReference type="NCBI Taxonomy" id="112498"/>
    <lineage>
        <taxon>Eukaryota</taxon>
        <taxon>Fungi</taxon>
        <taxon>Dikarya</taxon>
        <taxon>Ascomycota</taxon>
        <taxon>Pezizomycotina</taxon>
        <taxon>Dothideomycetes</taxon>
        <taxon>Dothideomycetidae</taxon>
        <taxon>Mycosphaerellales</taxon>
        <taxon>Mycosphaerellaceae</taxon>
        <taxon>Ramularia</taxon>
    </lineage>
</organism>
<dbReference type="GeneID" id="35603257"/>
<dbReference type="AlphaFoldDB" id="A0A2D3V392"/>
<evidence type="ECO:0000313" key="1">
    <source>
        <dbReference type="EMBL" id="CZT22288.1"/>
    </source>
</evidence>
<evidence type="ECO:0000313" key="2">
    <source>
        <dbReference type="Proteomes" id="UP000225277"/>
    </source>
</evidence>
<accession>A0A2D3V392</accession>
<dbReference type="InterPro" id="IPR032675">
    <property type="entry name" value="LRR_dom_sf"/>
</dbReference>
<evidence type="ECO:0008006" key="3">
    <source>
        <dbReference type="Google" id="ProtNLM"/>
    </source>
</evidence>
<dbReference type="OrthoDB" id="2520703at2759"/>